<organism evidence="1 2">
    <name type="scientific">Photobacterium andalusiense</name>
    <dbReference type="NCBI Taxonomy" id="2204296"/>
    <lineage>
        <taxon>Bacteria</taxon>
        <taxon>Pseudomonadati</taxon>
        <taxon>Pseudomonadota</taxon>
        <taxon>Gammaproteobacteria</taxon>
        <taxon>Vibrionales</taxon>
        <taxon>Vibrionaceae</taxon>
        <taxon>Photobacterium</taxon>
    </lineage>
</organism>
<name>A0A1Y6MT42_9GAMM</name>
<keyword evidence="2" id="KW-1185">Reference proteome</keyword>
<accession>A0A1Y6MT42</accession>
<sequence>MEYKKASNSDTARGFYLFNDNSVLKLITVITVY</sequence>
<evidence type="ECO:0000313" key="2">
    <source>
        <dbReference type="Proteomes" id="UP000195719"/>
    </source>
</evidence>
<evidence type="ECO:0000313" key="1">
    <source>
        <dbReference type="EMBL" id="SMY38471.1"/>
    </source>
</evidence>
<dbReference type="EMBL" id="FYAJ01000013">
    <property type="protein sequence ID" value="SMY38471.1"/>
    <property type="molecule type" value="Genomic_DNA"/>
</dbReference>
<gene>
    <name evidence="1" type="ORF">PAND9192_03641</name>
</gene>
<dbReference type="AlphaFoldDB" id="A0A1Y6MT42"/>
<protein>
    <submittedName>
        <fullName evidence="1">Uncharacterized protein</fullName>
    </submittedName>
</protein>
<dbReference type="Proteomes" id="UP000195719">
    <property type="component" value="Unassembled WGS sequence"/>
</dbReference>
<reference evidence="2" key="1">
    <citation type="submission" date="2017-06" db="EMBL/GenBank/DDBJ databases">
        <authorList>
            <person name="Rodrigo-Torres L."/>
            <person name="Arahal R.D."/>
            <person name="Lucena T."/>
        </authorList>
    </citation>
    <scope>NUCLEOTIDE SEQUENCE [LARGE SCALE GENOMIC DNA]</scope>
    <source>
        <strain evidence="2">CECT 9192</strain>
    </source>
</reference>
<proteinExistence type="predicted"/>